<evidence type="ECO:0000256" key="3">
    <source>
        <dbReference type="SAM" id="Phobius"/>
    </source>
</evidence>
<dbReference type="Pfam" id="PF00581">
    <property type="entry name" value="Rhodanese"/>
    <property type="match status" value="2"/>
</dbReference>
<comment type="caution">
    <text evidence="5">The sequence shown here is derived from an EMBL/GenBank/DDBJ whole genome shotgun (WGS) entry which is preliminary data.</text>
</comment>
<dbReference type="Proteomes" id="UP001303046">
    <property type="component" value="Unassembled WGS sequence"/>
</dbReference>
<sequence length="379" mass="43078">MREAGDYKTVKETQKEYEDPDYFYGEISGCEADSHSSRPDSSRRIVVNSLPPLPPPLNPTHLAIHNTKKKSSPRWRVILLSTFIAVIFLVLIFAIIALLVFGSRSATPYPRIIRDETISYDVPSLTSPLFSKKYEVDISPNHLLTLLITKRKICLFEASTGDEARSRYTRSLGVDNDCHVVIYDRGQMIWSTYAAWIFKLFGHQRVSILSGGFLAWKTQMARSAQYHTDSGEEEPPGQGDLLTSWNHSLVITFDDVLLNTELHTYDVVDAQTKQEYMGEASGALYGHIQGAVNIPIDTMYDWKTNKWRSAAEIEQTFGEAGLSRNKPVIVYCSTSLRSSMLWWVLKRMNYDARVYFGGWPEWVVRAPDDLKVLGRNSFA</sequence>
<feature type="domain" description="Rhodanese" evidence="4">
    <location>
        <begin position="286"/>
        <end position="371"/>
    </location>
</feature>
<proteinExistence type="predicted"/>
<name>A0ABR1DVR6_NECAM</name>
<keyword evidence="3" id="KW-0812">Transmembrane</keyword>
<feature type="domain" description="Rhodanese" evidence="4">
    <location>
        <begin position="170"/>
        <end position="221"/>
    </location>
</feature>
<dbReference type="SUPFAM" id="SSF52821">
    <property type="entry name" value="Rhodanese/Cell cycle control phosphatase"/>
    <property type="match status" value="2"/>
</dbReference>
<accession>A0ABR1DVR6</accession>
<dbReference type="CDD" id="cd01449">
    <property type="entry name" value="TST_Repeat_2"/>
    <property type="match status" value="1"/>
</dbReference>
<dbReference type="PANTHER" id="PTHR11364:SF30">
    <property type="entry name" value="RHODANESE DOMAIN-CONTAINING PROTEIN"/>
    <property type="match status" value="1"/>
</dbReference>
<organism evidence="5 6">
    <name type="scientific">Necator americanus</name>
    <name type="common">Human hookworm</name>
    <dbReference type="NCBI Taxonomy" id="51031"/>
    <lineage>
        <taxon>Eukaryota</taxon>
        <taxon>Metazoa</taxon>
        <taxon>Ecdysozoa</taxon>
        <taxon>Nematoda</taxon>
        <taxon>Chromadorea</taxon>
        <taxon>Rhabditida</taxon>
        <taxon>Rhabditina</taxon>
        <taxon>Rhabditomorpha</taxon>
        <taxon>Strongyloidea</taxon>
        <taxon>Ancylostomatidae</taxon>
        <taxon>Bunostominae</taxon>
        <taxon>Necator</taxon>
    </lineage>
</organism>
<keyword evidence="1" id="KW-0808">Transferase</keyword>
<feature type="transmembrane region" description="Helical" evidence="3">
    <location>
        <begin position="77"/>
        <end position="101"/>
    </location>
</feature>
<dbReference type="EMBL" id="JAVFWL010000005">
    <property type="protein sequence ID" value="KAK6754521.1"/>
    <property type="molecule type" value="Genomic_DNA"/>
</dbReference>
<evidence type="ECO:0000313" key="5">
    <source>
        <dbReference type="EMBL" id="KAK6754521.1"/>
    </source>
</evidence>
<keyword evidence="3" id="KW-0472">Membrane</keyword>
<dbReference type="SMART" id="SM00450">
    <property type="entry name" value="RHOD"/>
    <property type="match status" value="2"/>
</dbReference>
<dbReference type="InterPro" id="IPR045078">
    <property type="entry name" value="TST/MPST-like"/>
</dbReference>
<protein>
    <recommendedName>
        <fullName evidence="4">Rhodanese domain-containing protein</fullName>
    </recommendedName>
</protein>
<dbReference type="InterPro" id="IPR036873">
    <property type="entry name" value="Rhodanese-like_dom_sf"/>
</dbReference>
<dbReference type="InterPro" id="IPR001763">
    <property type="entry name" value="Rhodanese-like_dom"/>
</dbReference>
<reference evidence="5 6" key="1">
    <citation type="submission" date="2023-08" db="EMBL/GenBank/DDBJ databases">
        <title>A Necator americanus chromosomal reference genome.</title>
        <authorList>
            <person name="Ilik V."/>
            <person name="Petrzelkova K.J."/>
            <person name="Pardy F."/>
            <person name="Fuh T."/>
            <person name="Niatou-Singa F.S."/>
            <person name="Gouil Q."/>
            <person name="Baker L."/>
            <person name="Ritchie M.E."/>
            <person name="Jex A.R."/>
            <person name="Gazzola D."/>
            <person name="Li H."/>
            <person name="Toshio Fujiwara R."/>
            <person name="Zhan B."/>
            <person name="Aroian R.V."/>
            <person name="Pafco B."/>
            <person name="Schwarz E.M."/>
        </authorList>
    </citation>
    <scope>NUCLEOTIDE SEQUENCE [LARGE SCALE GENOMIC DNA]</scope>
    <source>
        <strain evidence="5 6">Aroian</strain>
        <tissue evidence="5">Whole animal</tissue>
    </source>
</reference>
<evidence type="ECO:0000256" key="2">
    <source>
        <dbReference type="ARBA" id="ARBA00022737"/>
    </source>
</evidence>
<gene>
    <name evidence="5" type="primary">Necator_chrV.g18282</name>
    <name evidence="5" type="ORF">RB195_013491</name>
</gene>
<keyword evidence="6" id="KW-1185">Reference proteome</keyword>
<evidence type="ECO:0000313" key="6">
    <source>
        <dbReference type="Proteomes" id="UP001303046"/>
    </source>
</evidence>
<keyword evidence="3" id="KW-1133">Transmembrane helix</keyword>
<evidence type="ECO:0000256" key="1">
    <source>
        <dbReference type="ARBA" id="ARBA00022679"/>
    </source>
</evidence>
<dbReference type="PROSITE" id="PS50206">
    <property type="entry name" value="RHODANESE_3"/>
    <property type="match status" value="2"/>
</dbReference>
<keyword evidence="2" id="KW-0677">Repeat</keyword>
<dbReference type="Gene3D" id="3.40.250.10">
    <property type="entry name" value="Rhodanese-like domain"/>
    <property type="match status" value="2"/>
</dbReference>
<evidence type="ECO:0000259" key="4">
    <source>
        <dbReference type="PROSITE" id="PS50206"/>
    </source>
</evidence>
<dbReference type="PANTHER" id="PTHR11364">
    <property type="entry name" value="THIOSULFATE SULFERTANSFERASE"/>
    <property type="match status" value="1"/>
</dbReference>